<name>A0A9P0AFN4_BEMTA</name>
<evidence type="ECO:0000313" key="12">
    <source>
        <dbReference type="EMBL" id="CAH0393536.1"/>
    </source>
</evidence>
<feature type="transmembrane region" description="Helical" evidence="10">
    <location>
        <begin position="411"/>
        <end position="429"/>
    </location>
</feature>
<comment type="subcellular location">
    <subcellularLocation>
        <location evidence="1 10">Endoplasmic reticulum membrane</location>
        <topology evidence="1 10">Multi-pass membrane protein</topology>
    </subcellularLocation>
</comment>
<accession>A0A9P0AFN4</accession>
<comment type="pathway">
    <text evidence="2 10">Protein modification; protein glycosylation.</text>
</comment>
<keyword evidence="11" id="KW-0732">Signal</keyword>
<keyword evidence="7 10" id="KW-0256">Endoplasmic reticulum</keyword>
<feature type="transmembrane region" description="Helical" evidence="10">
    <location>
        <begin position="316"/>
        <end position="334"/>
    </location>
</feature>
<dbReference type="KEGG" id="btab:109032105"/>
<dbReference type="PANTHER" id="PTHR12413:SF2">
    <property type="entry name" value="DOLICHYL PYROPHOSPHATE GLC1MAN9GLCNAC2 ALPHA-1,3-GLUCOSYLTRANSFERASE-RELATED"/>
    <property type="match status" value="1"/>
</dbReference>
<keyword evidence="5 10" id="KW-0808">Transferase</keyword>
<feature type="transmembrane region" description="Helical" evidence="10">
    <location>
        <begin position="156"/>
        <end position="174"/>
    </location>
</feature>
<evidence type="ECO:0000256" key="2">
    <source>
        <dbReference type="ARBA" id="ARBA00004922"/>
    </source>
</evidence>
<keyword evidence="9 10" id="KW-0472">Membrane</keyword>
<keyword evidence="8 10" id="KW-1133">Transmembrane helix</keyword>
<dbReference type="InterPro" id="IPR004856">
    <property type="entry name" value="Glyco_trans_ALG6/ALG8"/>
</dbReference>
<evidence type="ECO:0000256" key="4">
    <source>
        <dbReference type="ARBA" id="ARBA00022676"/>
    </source>
</evidence>
<evidence type="ECO:0000256" key="9">
    <source>
        <dbReference type="ARBA" id="ARBA00023136"/>
    </source>
</evidence>
<dbReference type="PANTHER" id="PTHR12413">
    <property type="entry name" value="DOLICHYL GLYCOSYLTRANSFERASE"/>
    <property type="match status" value="1"/>
</dbReference>
<dbReference type="EMBL" id="OU963868">
    <property type="protein sequence ID" value="CAH0393536.1"/>
    <property type="molecule type" value="Genomic_DNA"/>
</dbReference>
<feature type="transmembrane region" description="Helical" evidence="10">
    <location>
        <begin position="386"/>
        <end position="405"/>
    </location>
</feature>
<protein>
    <recommendedName>
        <fullName evidence="10">Alpha-1,3-glucosyltransferase</fullName>
        <ecNumber evidence="10">2.4.1.-</ecNumber>
    </recommendedName>
</protein>
<keyword evidence="13" id="KW-1185">Reference proteome</keyword>
<feature type="transmembrane region" description="Helical" evidence="10">
    <location>
        <begin position="476"/>
        <end position="497"/>
    </location>
</feature>
<gene>
    <name evidence="12" type="ORF">BEMITA_LOCUS11926</name>
</gene>
<comment type="similarity">
    <text evidence="3 10">Belongs to the ALG6/ALG8 glucosyltransferase family.</text>
</comment>
<dbReference type="GO" id="GO:0005789">
    <property type="term" value="C:endoplasmic reticulum membrane"/>
    <property type="evidence" value="ECO:0007669"/>
    <property type="project" value="UniProtKB-SubCell"/>
</dbReference>
<sequence>MILVIFLTVTCFKLLLMPSYLSTDFEVHRNWLAITHSLPLKEWYHANHSEWTLDYPPLFAWFEYGLSQGAKHFDEQMLNVTNLNYKSEATVVYQRLTVIFMDIVLAIGVKEIGSYLNSNRLKKSSKWGSQWCSPVAVLNFLMLINAGLLFVDHVHFQYNGFLFGILLVSITRILQGRIPEGAFWFAVLLNLKHIFMYIAPTYFIYLLRNYCISGKSLQLSRLMCLGIIVIAVFSVSFGPFILLGQLSQVLSRLFPFKRGLCHAYWAPNFWALYNLADKILYFAGRKLNLLDSTASPSASMTGGLVQEYSHAVLPNVSPVITFILTVLASFPNLMKLWVSPGNPLHFVRSLILCAFTSFMFGWHVHEKAILMVIVPMTLMSIVWKKEASLFLLTSTVGYYSLLPLLFEPFELPIKVIILVTNLIYSYANLSQLFHMQRSVLCLPLLTKLESIYIFGLVPLFLYESVFHPILKLDQSYPFLPLLLTSVYCSLGLMYCWINYYRHFLLIQKVNYKKKAH</sequence>
<dbReference type="GO" id="GO:0042283">
    <property type="term" value="F:dolichyl pyrophosphate Glc1Man9GlcNAc2 alpha-1,3-glucosyltransferase activity"/>
    <property type="evidence" value="ECO:0007669"/>
    <property type="project" value="TreeGrafter"/>
</dbReference>
<feature type="signal peptide" evidence="11">
    <location>
        <begin position="1"/>
        <end position="22"/>
    </location>
</feature>
<evidence type="ECO:0000256" key="7">
    <source>
        <dbReference type="ARBA" id="ARBA00022824"/>
    </source>
</evidence>
<evidence type="ECO:0000256" key="10">
    <source>
        <dbReference type="RuleBase" id="RU363110"/>
    </source>
</evidence>
<feature type="transmembrane region" description="Helical" evidence="10">
    <location>
        <begin position="131"/>
        <end position="150"/>
    </location>
</feature>
<evidence type="ECO:0000256" key="5">
    <source>
        <dbReference type="ARBA" id="ARBA00022679"/>
    </source>
</evidence>
<feature type="chain" id="PRO_5040328136" description="Alpha-1,3-glucosyltransferase" evidence="11">
    <location>
        <begin position="23"/>
        <end position="516"/>
    </location>
</feature>
<evidence type="ECO:0000256" key="8">
    <source>
        <dbReference type="ARBA" id="ARBA00022989"/>
    </source>
</evidence>
<keyword evidence="6 10" id="KW-0812">Transmembrane</keyword>
<evidence type="ECO:0000256" key="11">
    <source>
        <dbReference type="SAM" id="SignalP"/>
    </source>
</evidence>
<reference evidence="12" key="1">
    <citation type="submission" date="2021-12" db="EMBL/GenBank/DDBJ databases">
        <authorList>
            <person name="King R."/>
        </authorList>
    </citation>
    <scope>NUCLEOTIDE SEQUENCE</scope>
</reference>
<dbReference type="Pfam" id="PF03155">
    <property type="entry name" value="Alg6_Alg8"/>
    <property type="match status" value="1"/>
</dbReference>
<evidence type="ECO:0000256" key="6">
    <source>
        <dbReference type="ARBA" id="ARBA00022692"/>
    </source>
</evidence>
<keyword evidence="4 10" id="KW-0328">Glycosyltransferase</keyword>
<feature type="transmembrane region" description="Helical" evidence="10">
    <location>
        <begin position="450"/>
        <end position="470"/>
    </location>
</feature>
<evidence type="ECO:0000313" key="13">
    <source>
        <dbReference type="Proteomes" id="UP001152759"/>
    </source>
</evidence>
<feature type="transmembrane region" description="Helical" evidence="10">
    <location>
        <begin position="92"/>
        <end position="110"/>
    </location>
</feature>
<dbReference type="EC" id="2.4.1.-" evidence="10"/>
<evidence type="ECO:0000256" key="1">
    <source>
        <dbReference type="ARBA" id="ARBA00004477"/>
    </source>
</evidence>
<proteinExistence type="inferred from homology"/>
<dbReference type="Proteomes" id="UP001152759">
    <property type="component" value="Chromosome 7"/>
</dbReference>
<feature type="transmembrane region" description="Helical" evidence="10">
    <location>
        <begin position="181"/>
        <end position="207"/>
    </location>
</feature>
<dbReference type="AlphaFoldDB" id="A0A9P0AFN4"/>
<dbReference type="GO" id="GO:0006487">
    <property type="term" value="P:protein N-linked glycosylation"/>
    <property type="evidence" value="ECO:0007669"/>
    <property type="project" value="TreeGrafter"/>
</dbReference>
<feature type="transmembrane region" description="Helical" evidence="10">
    <location>
        <begin position="346"/>
        <end position="365"/>
    </location>
</feature>
<feature type="transmembrane region" description="Helical" evidence="10">
    <location>
        <begin position="219"/>
        <end position="243"/>
    </location>
</feature>
<organism evidence="12 13">
    <name type="scientific">Bemisia tabaci</name>
    <name type="common">Sweetpotato whitefly</name>
    <name type="synonym">Aleurodes tabaci</name>
    <dbReference type="NCBI Taxonomy" id="7038"/>
    <lineage>
        <taxon>Eukaryota</taxon>
        <taxon>Metazoa</taxon>
        <taxon>Ecdysozoa</taxon>
        <taxon>Arthropoda</taxon>
        <taxon>Hexapoda</taxon>
        <taxon>Insecta</taxon>
        <taxon>Pterygota</taxon>
        <taxon>Neoptera</taxon>
        <taxon>Paraneoptera</taxon>
        <taxon>Hemiptera</taxon>
        <taxon>Sternorrhyncha</taxon>
        <taxon>Aleyrodoidea</taxon>
        <taxon>Aleyrodidae</taxon>
        <taxon>Aleyrodinae</taxon>
        <taxon>Bemisia</taxon>
    </lineage>
</organism>
<evidence type="ECO:0000256" key="3">
    <source>
        <dbReference type="ARBA" id="ARBA00008715"/>
    </source>
</evidence>